<dbReference type="GO" id="GO:1990961">
    <property type="term" value="P:xenobiotic detoxification by transmembrane export across the plasma membrane"/>
    <property type="evidence" value="ECO:0007669"/>
    <property type="project" value="InterPro"/>
</dbReference>
<reference evidence="8 9" key="1">
    <citation type="submission" date="2019-02" db="EMBL/GenBank/DDBJ databases">
        <title>Genomic Encyclopedia of Type Strains, Phase IV (KMG-IV): sequencing the most valuable type-strain genomes for metagenomic binning, comparative biology and taxonomic classification.</title>
        <authorList>
            <person name="Goeker M."/>
        </authorList>
    </citation>
    <scope>NUCLEOTIDE SEQUENCE [LARGE SCALE GENOMIC DNA]</scope>
    <source>
        <strain evidence="8 9">DSM 105135</strain>
    </source>
</reference>
<organism evidence="8 9">
    <name type="scientific">Fluviicoccus keumensis</name>
    <dbReference type="NCBI Taxonomy" id="1435465"/>
    <lineage>
        <taxon>Bacteria</taxon>
        <taxon>Pseudomonadati</taxon>
        <taxon>Pseudomonadota</taxon>
        <taxon>Gammaproteobacteria</taxon>
        <taxon>Moraxellales</taxon>
        <taxon>Moraxellaceae</taxon>
        <taxon>Fluviicoccus</taxon>
    </lineage>
</organism>
<dbReference type="Pfam" id="PF25876">
    <property type="entry name" value="HH_MFP_RND"/>
    <property type="match status" value="1"/>
</dbReference>
<gene>
    <name evidence="8" type="ORF">EV700_1521</name>
</gene>
<evidence type="ECO:0000259" key="6">
    <source>
        <dbReference type="Pfam" id="PF25917"/>
    </source>
</evidence>
<accession>A0A4Q7Z9E0</accession>
<dbReference type="InterPro" id="IPR058792">
    <property type="entry name" value="Beta-barrel_RND_2"/>
</dbReference>
<feature type="chain" id="PRO_5020294164" evidence="4">
    <location>
        <begin position="18"/>
        <end position="334"/>
    </location>
</feature>
<feature type="domain" description="Multidrug resistance protein MdtA-like alpha-helical hairpin" evidence="5">
    <location>
        <begin position="87"/>
        <end position="147"/>
    </location>
</feature>
<dbReference type="InterPro" id="IPR006143">
    <property type="entry name" value="RND_pump_MFP"/>
</dbReference>
<evidence type="ECO:0000313" key="9">
    <source>
        <dbReference type="Proteomes" id="UP000292423"/>
    </source>
</evidence>
<dbReference type="OrthoDB" id="9806939at2"/>
<protein>
    <submittedName>
        <fullName evidence="8">RND family efflux transporter MFP subunit</fullName>
    </submittedName>
</protein>
<sequence>MKHLPLALLALPLLAQAAPVATAPVEYRNVEATWSSLGVAEAERQSTVSAQTSGRIVAINFRAGDRVQQGQVIMRIDPATANQDVAGMQARLNEAQVQMDNARKQYERVRDLLAQKYVSQAQVDKAEADFKSAQAQVNTLKANLGQSTTARSFTNVIAPYSGVMSALHVELGEMAAPGTPLATGYDPSQLRVTAQIPQTQIDAVRRGAKAYVEIPGLPNWQAARSLIVLPSADPRSHTTEVRVMLPADTANLIPGQFARAHFVTGTARRLVVPAAAVLRRSELTAVYVVPSGKTPQLRQIRAGQSLPGGLVEVLAGVKEGEQVALDPVAATLKP</sequence>
<evidence type="ECO:0000259" key="5">
    <source>
        <dbReference type="Pfam" id="PF25876"/>
    </source>
</evidence>
<dbReference type="EMBL" id="SHKX01000011">
    <property type="protein sequence ID" value="RZU47130.1"/>
    <property type="molecule type" value="Genomic_DNA"/>
</dbReference>
<evidence type="ECO:0000259" key="7">
    <source>
        <dbReference type="Pfam" id="PF25954"/>
    </source>
</evidence>
<dbReference type="Gene3D" id="2.40.420.20">
    <property type="match status" value="1"/>
</dbReference>
<evidence type="ECO:0000256" key="4">
    <source>
        <dbReference type="SAM" id="SignalP"/>
    </source>
</evidence>
<proteinExistence type="inferred from homology"/>
<feature type="signal peptide" evidence="4">
    <location>
        <begin position="1"/>
        <end position="17"/>
    </location>
</feature>
<keyword evidence="4" id="KW-0732">Signal</keyword>
<dbReference type="NCBIfam" id="TIGR01730">
    <property type="entry name" value="RND_mfp"/>
    <property type="match status" value="1"/>
</dbReference>
<keyword evidence="2 3" id="KW-0175">Coiled coil</keyword>
<dbReference type="SUPFAM" id="SSF111369">
    <property type="entry name" value="HlyD-like secretion proteins"/>
    <property type="match status" value="1"/>
</dbReference>
<feature type="coiled-coil region" evidence="3">
    <location>
        <begin position="85"/>
        <end position="143"/>
    </location>
</feature>
<feature type="domain" description="CusB-like beta-barrel" evidence="7">
    <location>
        <begin position="192"/>
        <end position="264"/>
    </location>
</feature>
<dbReference type="Proteomes" id="UP000292423">
    <property type="component" value="Unassembled WGS sequence"/>
</dbReference>
<dbReference type="GO" id="GO:1990281">
    <property type="term" value="C:efflux pump complex"/>
    <property type="evidence" value="ECO:0007669"/>
    <property type="project" value="TreeGrafter"/>
</dbReference>
<dbReference type="InterPro" id="IPR058625">
    <property type="entry name" value="MdtA-like_BSH"/>
</dbReference>
<dbReference type="Pfam" id="PF25917">
    <property type="entry name" value="BSH_RND"/>
    <property type="match status" value="1"/>
</dbReference>
<dbReference type="InterPro" id="IPR030190">
    <property type="entry name" value="MacA_alpha-hairpin_sf"/>
</dbReference>
<dbReference type="Gene3D" id="2.40.50.100">
    <property type="match status" value="1"/>
</dbReference>
<evidence type="ECO:0000313" key="8">
    <source>
        <dbReference type="EMBL" id="RZU47130.1"/>
    </source>
</evidence>
<dbReference type="AlphaFoldDB" id="A0A4Q7Z9E0"/>
<dbReference type="GO" id="GO:1990195">
    <property type="term" value="C:macrolide transmembrane transporter complex"/>
    <property type="evidence" value="ECO:0007669"/>
    <property type="project" value="InterPro"/>
</dbReference>
<dbReference type="RefSeq" id="WP_130412357.1">
    <property type="nucleotide sequence ID" value="NZ_SHKX01000011.1"/>
</dbReference>
<comment type="similarity">
    <text evidence="1">Belongs to the membrane fusion protein (MFP) (TC 8.A.1) family.</text>
</comment>
<dbReference type="PANTHER" id="PTHR30469">
    <property type="entry name" value="MULTIDRUG RESISTANCE PROTEIN MDTA"/>
    <property type="match status" value="1"/>
</dbReference>
<dbReference type="PANTHER" id="PTHR30469:SF18">
    <property type="entry name" value="RESISTANCE-NODULATION-CELL DIVISION (RND) EFFLUX MEMBRANE FUSION PROTEIN-RELATED"/>
    <property type="match status" value="1"/>
</dbReference>
<name>A0A4Q7Z9E0_9GAMM</name>
<keyword evidence="9" id="KW-1185">Reference proteome</keyword>
<evidence type="ECO:0000256" key="2">
    <source>
        <dbReference type="ARBA" id="ARBA00023054"/>
    </source>
</evidence>
<evidence type="ECO:0000256" key="3">
    <source>
        <dbReference type="SAM" id="Coils"/>
    </source>
</evidence>
<dbReference type="GO" id="GO:0015562">
    <property type="term" value="F:efflux transmembrane transporter activity"/>
    <property type="evidence" value="ECO:0007669"/>
    <property type="project" value="TreeGrafter"/>
</dbReference>
<dbReference type="Pfam" id="PF25954">
    <property type="entry name" value="Beta-barrel_RND_2"/>
    <property type="match status" value="1"/>
</dbReference>
<feature type="domain" description="Multidrug resistance protein MdtA-like barrel-sandwich hybrid" evidence="6">
    <location>
        <begin position="44"/>
        <end position="180"/>
    </location>
</feature>
<dbReference type="GO" id="GO:0030313">
    <property type="term" value="C:cell envelope"/>
    <property type="evidence" value="ECO:0007669"/>
    <property type="project" value="UniProtKB-SubCell"/>
</dbReference>
<evidence type="ECO:0000256" key="1">
    <source>
        <dbReference type="ARBA" id="ARBA00009477"/>
    </source>
</evidence>
<dbReference type="Gene3D" id="2.40.30.170">
    <property type="match status" value="1"/>
</dbReference>
<dbReference type="InterPro" id="IPR058624">
    <property type="entry name" value="MdtA-like_HH"/>
</dbReference>
<dbReference type="Gene3D" id="6.10.140.1990">
    <property type="match status" value="1"/>
</dbReference>
<comment type="caution">
    <text evidence="8">The sequence shown here is derived from an EMBL/GenBank/DDBJ whole genome shotgun (WGS) entry which is preliminary data.</text>
</comment>
<dbReference type="GO" id="GO:0019898">
    <property type="term" value="C:extrinsic component of membrane"/>
    <property type="evidence" value="ECO:0007669"/>
    <property type="project" value="InterPro"/>
</dbReference>